<comment type="caution">
    <text evidence="1">The sequence shown here is derived from an EMBL/GenBank/DDBJ whole genome shotgun (WGS) entry which is preliminary data.</text>
</comment>
<gene>
    <name evidence="1" type="ORF">LOK49_LG06G01680</name>
</gene>
<accession>A0ACC0HDW3</accession>
<dbReference type="EMBL" id="CM045762">
    <property type="protein sequence ID" value="KAI8010590.1"/>
    <property type="molecule type" value="Genomic_DNA"/>
</dbReference>
<evidence type="ECO:0000313" key="2">
    <source>
        <dbReference type="Proteomes" id="UP001060215"/>
    </source>
</evidence>
<evidence type="ECO:0000313" key="1">
    <source>
        <dbReference type="EMBL" id="KAI8010590.1"/>
    </source>
</evidence>
<protein>
    <submittedName>
        <fullName evidence="1">Uncharacterized protein</fullName>
    </submittedName>
</protein>
<dbReference type="Proteomes" id="UP001060215">
    <property type="component" value="Chromosome 5"/>
</dbReference>
<sequence>MPTYKVVLLMQMVGPLMPVVFLDTRTLPSLLITRQQISTPFLEEEDLARRMPLLEEWLEVEEVFCL</sequence>
<organism evidence="1 2">
    <name type="scientific">Camellia lanceoleosa</name>
    <dbReference type="NCBI Taxonomy" id="1840588"/>
    <lineage>
        <taxon>Eukaryota</taxon>
        <taxon>Viridiplantae</taxon>
        <taxon>Streptophyta</taxon>
        <taxon>Embryophyta</taxon>
        <taxon>Tracheophyta</taxon>
        <taxon>Spermatophyta</taxon>
        <taxon>Magnoliopsida</taxon>
        <taxon>eudicotyledons</taxon>
        <taxon>Gunneridae</taxon>
        <taxon>Pentapetalae</taxon>
        <taxon>asterids</taxon>
        <taxon>Ericales</taxon>
        <taxon>Theaceae</taxon>
        <taxon>Camellia</taxon>
    </lineage>
</organism>
<proteinExistence type="predicted"/>
<reference evidence="1 2" key="1">
    <citation type="journal article" date="2022" name="Plant J.">
        <title>Chromosome-level genome of Camellia lanceoleosa provides a valuable resource for understanding genome evolution and self-incompatibility.</title>
        <authorList>
            <person name="Gong W."/>
            <person name="Xiao S."/>
            <person name="Wang L."/>
            <person name="Liao Z."/>
            <person name="Chang Y."/>
            <person name="Mo W."/>
            <person name="Hu G."/>
            <person name="Li W."/>
            <person name="Zhao G."/>
            <person name="Zhu H."/>
            <person name="Hu X."/>
            <person name="Ji K."/>
            <person name="Xiang X."/>
            <person name="Song Q."/>
            <person name="Yuan D."/>
            <person name="Jin S."/>
            <person name="Zhang L."/>
        </authorList>
    </citation>
    <scope>NUCLEOTIDE SEQUENCE [LARGE SCALE GENOMIC DNA]</scope>
    <source>
        <strain evidence="1">SQ_2022a</strain>
    </source>
</reference>
<keyword evidence="2" id="KW-1185">Reference proteome</keyword>
<name>A0ACC0HDW3_9ERIC</name>